<feature type="compositionally biased region" description="Basic and acidic residues" evidence="1">
    <location>
        <begin position="25"/>
        <end position="46"/>
    </location>
</feature>
<name>F0UVF8_AJEC8</name>
<dbReference type="OrthoDB" id="10592230at2759"/>
<dbReference type="OMA" id="PARRMCC"/>
<accession>F0UVF8</accession>
<evidence type="ECO:0000313" key="3">
    <source>
        <dbReference type="Proteomes" id="UP000008142"/>
    </source>
</evidence>
<protein>
    <submittedName>
        <fullName evidence="2">Predicted protein</fullName>
    </submittedName>
</protein>
<reference evidence="3" key="1">
    <citation type="submission" date="2008-07" db="EMBL/GenBank/DDBJ databases">
        <title>Annotation of Ajellomyces capsulatus strain H88.</title>
        <authorList>
            <person name="Champion M."/>
            <person name="Cuomo C."/>
            <person name="Ma L.-J."/>
            <person name="Henn M.R."/>
            <person name="Sil A."/>
            <person name="Goldman B."/>
            <person name="Young S.K."/>
            <person name="Kodira C.D."/>
            <person name="Zeng Q."/>
            <person name="Koehrsen M."/>
            <person name="Alvarado L."/>
            <person name="Berlin A."/>
            <person name="Borenstein D."/>
            <person name="Chen Z."/>
            <person name="Engels R."/>
            <person name="Freedman E."/>
            <person name="Gellesch M."/>
            <person name="Goldberg J."/>
            <person name="Griggs A."/>
            <person name="Gujja S."/>
            <person name="Heiman D."/>
            <person name="Hepburn T."/>
            <person name="Howarth C."/>
            <person name="Jen D."/>
            <person name="Larson L."/>
            <person name="Lewis B."/>
            <person name="Mehta T."/>
            <person name="Park D."/>
            <person name="Pearson M."/>
            <person name="Roberts A."/>
            <person name="Saif S."/>
            <person name="Shea T."/>
            <person name="Shenoy N."/>
            <person name="Sisk P."/>
            <person name="Stolte C."/>
            <person name="Sykes S."/>
            <person name="Walk T."/>
            <person name="White J."/>
            <person name="Yandava C."/>
            <person name="Klein B."/>
            <person name="McEwen J.G."/>
            <person name="Puccia R."/>
            <person name="Goldman G.H."/>
            <person name="Felipe M.S."/>
            <person name="Nino-Vega G."/>
            <person name="San-Blas G."/>
            <person name="Taylor J."/>
            <person name="Mendoza L."/>
            <person name="Galagan J."/>
            <person name="Nusbaum C."/>
            <person name="Birren B."/>
        </authorList>
    </citation>
    <scope>NUCLEOTIDE SEQUENCE [LARGE SCALE GENOMIC DNA]</scope>
    <source>
        <strain evidence="3">H88</strain>
    </source>
</reference>
<dbReference type="EMBL" id="DS990644">
    <property type="protein sequence ID" value="EGC49885.1"/>
    <property type="molecule type" value="Genomic_DNA"/>
</dbReference>
<dbReference type="HOGENOM" id="CLU_2319689_0_0_1"/>
<evidence type="ECO:0000313" key="2">
    <source>
        <dbReference type="EMBL" id="EGC49885.1"/>
    </source>
</evidence>
<organism evidence="3">
    <name type="scientific">Ajellomyces capsulatus (strain H88)</name>
    <name type="common">Darling's disease fungus</name>
    <name type="synonym">Histoplasma capsulatum</name>
    <dbReference type="NCBI Taxonomy" id="544711"/>
    <lineage>
        <taxon>Eukaryota</taxon>
        <taxon>Fungi</taxon>
        <taxon>Dikarya</taxon>
        <taxon>Ascomycota</taxon>
        <taxon>Pezizomycotina</taxon>
        <taxon>Eurotiomycetes</taxon>
        <taxon>Eurotiomycetidae</taxon>
        <taxon>Onygenales</taxon>
        <taxon>Ajellomycetaceae</taxon>
        <taxon>Histoplasma</taxon>
    </lineage>
</organism>
<dbReference type="Proteomes" id="UP000008142">
    <property type="component" value="Unassembled WGS sequence"/>
</dbReference>
<proteinExistence type="predicted"/>
<sequence>MYTEALFPPTVVRTGIPAPPGRGPQHHEASVERRKAKETLHEERVYGPRPPAIANHKRVSSLLPSTGAVRLSRIDKARNRKKGGHRWMVDPARRMCCGSWIIHQGRTSQRPWAQRTH</sequence>
<feature type="region of interest" description="Disordered" evidence="1">
    <location>
        <begin position="1"/>
        <end position="53"/>
    </location>
</feature>
<evidence type="ECO:0000256" key="1">
    <source>
        <dbReference type="SAM" id="MobiDB-lite"/>
    </source>
</evidence>
<gene>
    <name evidence="2" type="ORF">HCEG_09100</name>
</gene>
<dbReference type="AlphaFoldDB" id="F0UVF8"/>